<gene>
    <name evidence="1" type="ORF">VE01_10658</name>
</gene>
<dbReference type="Proteomes" id="UP000091956">
    <property type="component" value="Unassembled WGS sequence"/>
</dbReference>
<dbReference type="Gene3D" id="3.30.110.170">
    <property type="entry name" value="Protein of unknown function (DUF541), domain 1"/>
    <property type="match status" value="1"/>
</dbReference>
<organism evidence="1 2">
    <name type="scientific">Pseudogymnoascus verrucosus</name>
    <dbReference type="NCBI Taxonomy" id="342668"/>
    <lineage>
        <taxon>Eukaryota</taxon>
        <taxon>Fungi</taxon>
        <taxon>Dikarya</taxon>
        <taxon>Ascomycota</taxon>
        <taxon>Pezizomycotina</taxon>
        <taxon>Leotiomycetes</taxon>
        <taxon>Thelebolales</taxon>
        <taxon>Thelebolaceae</taxon>
        <taxon>Pseudogymnoascus</taxon>
    </lineage>
</organism>
<dbReference type="Pfam" id="PF04402">
    <property type="entry name" value="SIMPL"/>
    <property type="match status" value="1"/>
</dbReference>
<evidence type="ECO:0000313" key="2">
    <source>
        <dbReference type="Proteomes" id="UP000091956"/>
    </source>
</evidence>
<dbReference type="PANTHER" id="PTHR34387:SF1">
    <property type="entry name" value="PERIPLASMIC IMMUNOGENIC PROTEIN"/>
    <property type="match status" value="1"/>
</dbReference>
<dbReference type="EMBL" id="KV460308">
    <property type="protein sequence ID" value="OBT91319.1"/>
    <property type="molecule type" value="Genomic_DNA"/>
</dbReference>
<accession>A0A1B8G659</accession>
<evidence type="ECO:0000313" key="1">
    <source>
        <dbReference type="EMBL" id="OBT91319.1"/>
    </source>
</evidence>
<dbReference type="PANTHER" id="PTHR34387">
    <property type="entry name" value="SLR1258 PROTEIN"/>
    <property type="match status" value="1"/>
</dbReference>
<dbReference type="Gene3D" id="3.30.70.2970">
    <property type="entry name" value="Protein of unknown function (DUF541), domain 2"/>
    <property type="match status" value="1"/>
</dbReference>
<dbReference type="GeneID" id="28844044"/>
<dbReference type="InterPro" id="IPR052022">
    <property type="entry name" value="26kDa_periplasmic_antigen"/>
</dbReference>
<name>A0A1B8G659_9PEZI</name>
<reference evidence="1 2" key="1">
    <citation type="submission" date="2016-03" db="EMBL/GenBank/DDBJ databases">
        <title>Comparative genomics of Pseudogymnoascus destructans, the fungus causing white-nose syndrome of bats.</title>
        <authorList>
            <person name="Palmer J.M."/>
            <person name="Drees K.P."/>
            <person name="Foster J.T."/>
            <person name="Lindner D.L."/>
        </authorList>
    </citation>
    <scope>NUCLEOTIDE SEQUENCE [LARGE SCALE GENOMIC DNA]</scope>
    <source>
        <strain evidence="1 2">UAMH 10579</strain>
    </source>
</reference>
<dbReference type="InterPro" id="IPR007497">
    <property type="entry name" value="SIMPL/DUF541"/>
</dbReference>
<protein>
    <submittedName>
        <fullName evidence="1">Uncharacterized protein</fullName>
    </submittedName>
</protein>
<reference evidence="2" key="2">
    <citation type="journal article" date="2018" name="Nat. Commun.">
        <title>Extreme sensitivity to ultraviolet light in the fungal pathogen causing white-nose syndrome of bats.</title>
        <authorList>
            <person name="Palmer J.M."/>
            <person name="Drees K.P."/>
            <person name="Foster J.T."/>
            <person name="Lindner D.L."/>
        </authorList>
    </citation>
    <scope>NUCLEOTIDE SEQUENCE [LARGE SCALE GENOMIC DNA]</scope>
    <source>
        <strain evidence="2">UAMH 10579</strain>
    </source>
</reference>
<dbReference type="AlphaFoldDB" id="A0A1B8G659"/>
<keyword evidence="2" id="KW-1185">Reference proteome</keyword>
<dbReference type="GO" id="GO:0006974">
    <property type="term" value="P:DNA damage response"/>
    <property type="evidence" value="ECO:0007669"/>
    <property type="project" value="TreeGrafter"/>
</dbReference>
<sequence>MAPQLEIYVDGKGSVFRTAERGVVHLSISSTSIDQSQAFVNVKGTVETLTQKFRSFATKTEDGRPHPLAGITTFTVSPLNTSSYFQRDSSYREIKSKPKEFVVRSTAEVVFRNLELLSEISHELANMPYVSIVSSEWRLTGPTRMEIEREARVKAIEDAVQKAKDYAGVVGRQVVAVEIKDGPSSDSTYRPSFFGGPPAGQMQQQQMPQLQHQMAQQAAKMASHTMDGPALEPRTITVSAQVTAKFVSVDTD</sequence>
<dbReference type="RefSeq" id="XP_018125052.1">
    <property type="nucleotide sequence ID" value="XM_018280051.2"/>
</dbReference>
<proteinExistence type="predicted"/>
<dbReference type="OrthoDB" id="3335918at2759"/>